<dbReference type="GO" id="GO:0019442">
    <property type="term" value="P:L-tryptophan catabolic process to acetyl-CoA"/>
    <property type="evidence" value="ECO:0007669"/>
    <property type="project" value="TreeGrafter"/>
</dbReference>
<dbReference type="GO" id="GO:0020037">
    <property type="term" value="F:heme binding"/>
    <property type="evidence" value="ECO:0007669"/>
    <property type="project" value="InterPro"/>
</dbReference>
<dbReference type="Gene3D" id="1.20.58.480">
    <property type="match status" value="1"/>
</dbReference>
<dbReference type="GO" id="GO:0004833">
    <property type="term" value="F:L-tryptophan 2,3-dioxygenase activity"/>
    <property type="evidence" value="ECO:0007669"/>
    <property type="project" value="InterPro"/>
</dbReference>
<protein>
    <submittedName>
        <fullName evidence="1">Tryptophan 2,3-dioxygenase</fullName>
    </submittedName>
</protein>
<dbReference type="Pfam" id="PF03301">
    <property type="entry name" value="Trp_dioxygenase"/>
    <property type="match status" value="1"/>
</dbReference>
<keyword evidence="2" id="KW-1185">Reference proteome</keyword>
<dbReference type="AlphaFoldDB" id="A0A5D4I9M3"/>
<sequence length="270" mass="30323">MRTEAAGTAVHRVLARSVCRTRMTRKARDMENLEPSGDGQPAYGDLLRLRELLDVACVHDENVDQVLFLTTHQVCELWFAVLLRHLDAARAALGSGDGETAARRLEQLPSVIRVLIDQFDVLATLEPQAFEAIRVEMGDASGFQSVQYRELEFLCGQKDSRLLATKGFTEEDRARLRRRLEEPSMADTFAEFARDGAEEPATPRRSPAVAERVRRALLALDEAVVIWRARHAVLAERFLGGRPGTAGSAGARYLWRVTERRLFPDVWPQS</sequence>
<keyword evidence="1" id="KW-0560">Oxidoreductase</keyword>
<accession>A0A5D4I9M3</accession>
<gene>
    <name evidence="1" type="ORF">FY004_33315</name>
</gene>
<dbReference type="InterPro" id="IPR004981">
    <property type="entry name" value="Trp_2_3_dOase"/>
</dbReference>
<dbReference type="PANTHER" id="PTHR10138:SF0">
    <property type="entry name" value="TRYPTOPHAN 2,3-DIOXYGENASE"/>
    <property type="match status" value="1"/>
</dbReference>
<dbReference type="EMBL" id="VSZQ01000276">
    <property type="protein sequence ID" value="TYR49576.1"/>
    <property type="molecule type" value="Genomic_DNA"/>
</dbReference>
<comment type="caution">
    <text evidence="1">The sequence shown here is derived from an EMBL/GenBank/DDBJ whole genome shotgun (WGS) entry which is preliminary data.</text>
</comment>
<name>A0A5D4I9M3_9ACTN</name>
<organism evidence="1 2">
    <name type="scientific">Streptomyces parvus</name>
    <dbReference type="NCBI Taxonomy" id="66428"/>
    <lineage>
        <taxon>Bacteria</taxon>
        <taxon>Bacillati</taxon>
        <taxon>Actinomycetota</taxon>
        <taxon>Actinomycetes</taxon>
        <taxon>Kitasatosporales</taxon>
        <taxon>Streptomycetaceae</taxon>
        <taxon>Streptomyces</taxon>
    </lineage>
</organism>
<keyword evidence="1" id="KW-0223">Dioxygenase</keyword>
<dbReference type="InterPro" id="IPR037217">
    <property type="entry name" value="Trp/Indoleamine_2_3_dOase-like"/>
</dbReference>
<dbReference type="Proteomes" id="UP000323242">
    <property type="component" value="Unassembled WGS sequence"/>
</dbReference>
<reference evidence="1 2" key="1">
    <citation type="submission" date="2019-08" db="EMBL/GenBank/DDBJ databases">
        <title>Draft genome for granaticin producer strain Streptomyces parvus C05.</title>
        <authorList>
            <person name="Gonzalez-Pimentel J.L."/>
        </authorList>
    </citation>
    <scope>NUCLEOTIDE SEQUENCE [LARGE SCALE GENOMIC DNA]</scope>
    <source>
        <strain evidence="1 2">C05</strain>
    </source>
</reference>
<evidence type="ECO:0000313" key="1">
    <source>
        <dbReference type="EMBL" id="TYR49576.1"/>
    </source>
</evidence>
<dbReference type="SUPFAM" id="SSF140959">
    <property type="entry name" value="Indolic compounds 2,3-dioxygenase-like"/>
    <property type="match status" value="1"/>
</dbReference>
<proteinExistence type="predicted"/>
<dbReference type="GO" id="GO:0046872">
    <property type="term" value="F:metal ion binding"/>
    <property type="evidence" value="ECO:0007669"/>
    <property type="project" value="InterPro"/>
</dbReference>
<dbReference type="GO" id="GO:0019441">
    <property type="term" value="P:L-tryptophan catabolic process to kynurenine"/>
    <property type="evidence" value="ECO:0007669"/>
    <property type="project" value="InterPro"/>
</dbReference>
<evidence type="ECO:0000313" key="2">
    <source>
        <dbReference type="Proteomes" id="UP000323242"/>
    </source>
</evidence>
<dbReference type="PANTHER" id="PTHR10138">
    <property type="entry name" value="TRYPTOPHAN 2,3-DIOXYGENASE"/>
    <property type="match status" value="1"/>
</dbReference>